<dbReference type="GeneID" id="17323293"/>
<evidence type="ECO:0000313" key="3">
    <source>
        <dbReference type="Proteomes" id="UP000012073"/>
    </source>
</evidence>
<feature type="compositionally biased region" description="Basic residues" evidence="1">
    <location>
        <begin position="163"/>
        <end position="386"/>
    </location>
</feature>
<dbReference type="PhylomeDB" id="R7QE53"/>
<reference evidence="3" key="1">
    <citation type="journal article" date="2013" name="Proc. Natl. Acad. Sci. U.S.A.">
        <title>Genome structure and metabolic features in the red seaweed Chondrus crispus shed light on evolution of the Archaeplastida.</title>
        <authorList>
            <person name="Collen J."/>
            <person name="Porcel B."/>
            <person name="Carre W."/>
            <person name="Ball S.G."/>
            <person name="Chaparro C."/>
            <person name="Tonon T."/>
            <person name="Barbeyron T."/>
            <person name="Michel G."/>
            <person name="Noel B."/>
            <person name="Valentin K."/>
            <person name="Elias M."/>
            <person name="Artiguenave F."/>
            <person name="Arun A."/>
            <person name="Aury J.M."/>
            <person name="Barbosa-Neto J.F."/>
            <person name="Bothwell J.H."/>
            <person name="Bouget F.Y."/>
            <person name="Brillet L."/>
            <person name="Cabello-Hurtado F."/>
            <person name="Capella-Gutierrez S."/>
            <person name="Charrier B."/>
            <person name="Cladiere L."/>
            <person name="Cock J.M."/>
            <person name="Coelho S.M."/>
            <person name="Colleoni C."/>
            <person name="Czjzek M."/>
            <person name="Da Silva C."/>
            <person name="Delage L."/>
            <person name="Denoeud F."/>
            <person name="Deschamps P."/>
            <person name="Dittami S.M."/>
            <person name="Gabaldon T."/>
            <person name="Gachon C.M."/>
            <person name="Groisillier A."/>
            <person name="Herve C."/>
            <person name="Jabbari K."/>
            <person name="Katinka M."/>
            <person name="Kloareg B."/>
            <person name="Kowalczyk N."/>
            <person name="Labadie K."/>
            <person name="Leblanc C."/>
            <person name="Lopez P.J."/>
            <person name="McLachlan D.H."/>
            <person name="Meslet-Cladiere L."/>
            <person name="Moustafa A."/>
            <person name="Nehr Z."/>
            <person name="Nyvall Collen P."/>
            <person name="Panaud O."/>
            <person name="Partensky F."/>
            <person name="Poulain J."/>
            <person name="Rensing S.A."/>
            <person name="Rousvoal S."/>
            <person name="Samson G."/>
            <person name="Symeonidi A."/>
            <person name="Weissenbach J."/>
            <person name="Zambounis A."/>
            <person name="Wincker P."/>
            <person name="Boyen C."/>
        </authorList>
    </citation>
    <scope>NUCLEOTIDE SEQUENCE [LARGE SCALE GENOMIC DNA]</scope>
    <source>
        <strain evidence="3">cv. Stackhouse</strain>
    </source>
</reference>
<dbReference type="OMA" id="NEMMASP"/>
<dbReference type="RefSeq" id="XP_005715560.1">
    <property type="nucleotide sequence ID" value="XM_005715503.1"/>
</dbReference>
<feature type="compositionally biased region" description="Polar residues" evidence="1">
    <location>
        <begin position="390"/>
        <end position="401"/>
    </location>
</feature>
<dbReference type="Proteomes" id="UP000012073">
    <property type="component" value="Unassembled WGS sequence"/>
</dbReference>
<name>R7QE53_CHOCR</name>
<accession>R7QE53</accession>
<evidence type="ECO:0000256" key="1">
    <source>
        <dbReference type="SAM" id="MobiDB-lite"/>
    </source>
</evidence>
<sequence>MSADIPEESDPTKEGSVIPVEDIDASGEDLTIPEGTSEISESENSQEDYYDLEHDEFDDWEEVDTDEFEADDEFATEEERTDFLEESESPVASPKDLEGSETTDRMHVTSHDLTGDTNGNTASLQKKSYFGSIANALRASYAGGRPDDRRKNKKDRVNPKQTKPTKPRVKRTKPRPGRKPKKPRTRTPPRRRPRNPKKPRTRTPPRKKPRNPKKPRTRTPPRKRPRNPKKPRTRTPPRKKPRNPKKPRTRTPPRKRPRNPKKPRTRTPPRKKPRNPKKPRTRTPPRKRPRNPKKPRTRTPPRKKPRNPKKPRTRTPPRKKPRNPKKPRTRTPPRKRPRNPKKPRTRTPPRKRPRNPTKPRTRGPPRKRPRKPKKPRSGGRNPRSKPSRPPTYTFSGQSETSGAPPGMPSECSCAQVPSPSSTCYTMTDLDTKACRSRKCEPKYECVTSEASRQVVQALNDTDGQLNVAQSTRQEASTLCRLKKISTRLVHDRLKAGFCHEEKVDSWAYSPYTTA</sequence>
<organism evidence="2 3">
    <name type="scientific">Chondrus crispus</name>
    <name type="common">Carrageen Irish moss</name>
    <name type="synonym">Polymorpha crispa</name>
    <dbReference type="NCBI Taxonomy" id="2769"/>
    <lineage>
        <taxon>Eukaryota</taxon>
        <taxon>Rhodophyta</taxon>
        <taxon>Florideophyceae</taxon>
        <taxon>Rhodymeniophycidae</taxon>
        <taxon>Gigartinales</taxon>
        <taxon>Gigartinaceae</taxon>
        <taxon>Chondrus</taxon>
    </lineage>
</organism>
<feature type="compositionally biased region" description="Basic and acidic residues" evidence="1">
    <location>
        <begin position="95"/>
        <end position="114"/>
    </location>
</feature>
<feature type="region of interest" description="Disordered" evidence="1">
    <location>
        <begin position="139"/>
        <end position="415"/>
    </location>
</feature>
<feature type="compositionally biased region" description="Acidic residues" evidence="1">
    <location>
        <begin position="40"/>
        <end position="76"/>
    </location>
</feature>
<proteinExistence type="predicted"/>
<dbReference type="EMBL" id="HG001744">
    <property type="protein sequence ID" value="CDF35741.1"/>
    <property type="molecule type" value="Genomic_DNA"/>
</dbReference>
<dbReference type="KEGG" id="ccp:CHC_T00004198001"/>
<feature type="region of interest" description="Disordered" evidence="1">
    <location>
        <begin position="1"/>
        <end position="123"/>
    </location>
</feature>
<protein>
    <submittedName>
        <fullName evidence="2">Uncharacterized protein</fullName>
    </submittedName>
</protein>
<evidence type="ECO:0000313" key="2">
    <source>
        <dbReference type="EMBL" id="CDF35741.1"/>
    </source>
</evidence>
<dbReference type="AlphaFoldDB" id="R7QE53"/>
<feature type="compositionally biased region" description="Basic and acidic residues" evidence="1">
    <location>
        <begin position="145"/>
        <end position="158"/>
    </location>
</feature>
<dbReference type="Gramene" id="CDF35741">
    <property type="protein sequence ID" value="CDF35741"/>
    <property type="gene ID" value="CHC_T00004198001"/>
</dbReference>
<keyword evidence="3" id="KW-1185">Reference proteome</keyword>
<gene>
    <name evidence="2" type="ORF">CHC_T00004198001</name>
</gene>